<gene>
    <name evidence="1" type="ORF">LZ012_04950</name>
</gene>
<dbReference type="Pfam" id="PF11227">
    <property type="entry name" value="DUF3025"/>
    <property type="match status" value="1"/>
</dbReference>
<accession>A0ABS9JZS1</accession>
<name>A0ABS9JZS1_9RHOO</name>
<dbReference type="EMBL" id="JAKLTN010000001">
    <property type="protein sequence ID" value="MCG2576339.1"/>
    <property type="molecule type" value="Genomic_DNA"/>
</dbReference>
<proteinExistence type="predicted"/>
<evidence type="ECO:0000313" key="1">
    <source>
        <dbReference type="EMBL" id="MCG2576339.1"/>
    </source>
</evidence>
<dbReference type="RefSeq" id="WP_275708159.1">
    <property type="nucleotide sequence ID" value="NZ_JAKLTN010000001.1"/>
</dbReference>
<reference evidence="1" key="1">
    <citation type="submission" date="2022-01" db="EMBL/GenBank/DDBJ databases">
        <authorList>
            <person name="Jo J.-H."/>
            <person name="Im W.-T."/>
        </authorList>
    </citation>
    <scope>NUCLEOTIDE SEQUENCE</scope>
    <source>
        <strain evidence="1">XY25</strain>
    </source>
</reference>
<protein>
    <submittedName>
        <fullName evidence="1">DUF3025 domain-containing protein</fullName>
    </submittedName>
</protein>
<dbReference type="InterPro" id="IPR021390">
    <property type="entry name" value="DUF3025"/>
</dbReference>
<organism evidence="1 2">
    <name type="scientific">Dechloromonas hankyongensis</name>
    <dbReference type="NCBI Taxonomy" id="2908002"/>
    <lineage>
        <taxon>Bacteria</taxon>
        <taxon>Pseudomonadati</taxon>
        <taxon>Pseudomonadota</taxon>
        <taxon>Betaproteobacteria</taxon>
        <taxon>Rhodocyclales</taxon>
        <taxon>Azonexaceae</taxon>
        <taxon>Dechloromonas</taxon>
    </lineage>
</organism>
<keyword evidence="2" id="KW-1185">Reference proteome</keyword>
<dbReference type="Proteomes" id="UP001165384">
    <property type="component" value="Unassembled WGS sequence"/>
</dbReference>
<comment type="caution">
    <text evidence="1">The sequence shown here is derived from an EMBL/GenBank/DDBJ whole genome shotgun (WGS) entry which is preliminary data.</text>
</comment>
<sequence>MPPRPDSAALADLAEQHPIHTENGQRVRFVPPQPDGLVYECRIWESGEVETRPDNWHDFFNALVWLSFPQTKIAVSAAHMRAMQQPGEARGRVRDALTHFDECGIVVLSAQPELLELLRSFHWRELFAARRAAVLRSMRFVIFGHATYEQLLSPFRGLTAKAVLYEVDEAWLQMPATELVAAVDNRLAADVAAGSFVRPRDLQPLPLLGIPGVTPDNEDPAYYDDTWQFRPGRRAA</sequence>
<evidence type="ECO:0000313" key="2">
    <source>
        <dbReference type="Proteomes" id="UP001165384"/>
    </source>
</evidence>